<dbReference type="PANTHER" id="PTHR30414:SF0">
    <property type="entry name" value="MINICONDUCTANCE MECHANOSENSITIVE CHANNEL YBDG"/>
    <property type="match status" value="1"/>
</dbReference>
<keyword evidence="10" id="KW-1185">Reference proteome</keyword>
<dbReference type="STRING" id="1727163.AO498_11475"/>
<feature type="transmembrane region" description="Helical" evidence="6">
    <location>
        <begin position="27"/>
        <end position="49"/>
    </location>
</feature>
<protein>
    <submittedName>
        <fullName evidence="9">Mechanosensitive ion channel protein MscS</fullName>
    </submittedName>
</protein>
<dbReference type="GO" id="GO:0008381">
    <property type="term" value="F:mechanosensitive monoatomic ion channel activity"/>
    <property type="evidence" value="ECO:0007669"/>
    <property type="project" value="InterPro"/>
</dbReference>
<dbReference type="InterPro" id="IPR006685">
    <property type="entry name" value="MscS_channel_2nd"/>
</dbReference>
<evidence type="ECO:0000256" key="6">
    <source>
        <dbReference type="SAM" id="Phobius"/>
    </source>
</evidence>
<dbReference type="PATRIC" id="fig|1727163.4.peg.2400"/>
<gene>
    <name evidence="9" type="ORF">AO498_11475</name>
</gene>
<dbReference type="AlphaFoldDB" id="A0A142EPK2"/>
<reference evidence="9 10" key="2">
    <citation type="journal article" date="2016" name="Genome Announc.">
        <title>Complete Genome Sequence of Algoriphagus sp. Strain M8-2, Isolated from a Brackish Lake.</title>
        <authorList>
            <person name="Muraguchi Y."/>
            <person name="Kushimoto K."/>
            <person name="Ohtsubo Y."/>
            <person name="Suzuki T."/>
            <person name="Dohra H."/>
            <person name="Kimbara K."/>
            <person name="Shintani M."/>
        </authorList>
    </citation>
    <scope>NUCLEOTIDE SEQUENCE [LARGE SCALE GENOMIC DNA]</scope>
    <source>
        <strain evidence="9 10">M8-2</strain>
    </source>
</reference>
<dbReference type="EMBL" id="CP012836">
    <property type="protein sequence ID" value="AMQ57057.1"/>
    <property type="molecule type" value="Genomic_DNA"/>
</dbReference>
<dbReference type="PANTHER" id="PTHR30414">
    <property type="entry name" value="MINICONDUCTANCE MECHANOSENSITIVE CHANNEL YBDG"/>
    <property type="match status" value="1"/>
</dbReference>
<dbReference type="KEGG" id="alm:AO498_11475"/>
<evidence type="ECO:0000313" key="10">
    <source>
        <dbReference type="Proteomes" id="UP000073816"/>
    </source>
</evidence>
<dbReference type="Proteomes" id="UP000073816">
    <property type="component" value="Chromosome"/>
</dbReference>
<dbReference type="Pfam" id="PF00924">
    <property type="entry name" value="MS_channel_2nd"/>
    <property type="match status" value="1"/>
</dbReference>
<dbReference type="SUPFAM" id="SSF50182">
    <property type="entry name" value="Sm-like ribonucleoproteins"/>
    <property type="match status" value="1"/>
</dbReference>
<evidence type="ECO:0000256" key="1">
    <source>
        <dbReference type="ARBA" id="ARBA00004127"/>
    </source>
</evidence>
<dbReference type="Pfam" id="PF21082">
    <property type="entry name" value="MS_channel_3rd"/>
    <property type="match status" value="1"/>
</dbReference>
<evidence type="ECO:0000313" key="9">
    <source>
        <dbReference type="EMBL" id="AMQ57057.1"/>
    </source>
</evidence>
<evidence type="ECO:0000256" key="5">
    <source>
        <dbReference type="ARBA" id="ARBA00023136"/>
    </source>
</evidence>
<evidence type="ECO:0000259" key="7">
    <source>
        <dbReference type="Pfam" id="PF00924"/>
    </source>
</evidence>
<comment type="subcellular location">
    <subcellularLocation>
        <location evidence="1">Endomembrane system</location>
        <topology evidence="1">Multi-pass membrane protein</topology>
    </subcellularLocation>
</comment>
<organism evidence="9 10">
    <name type="scientific">Algoriphagus sanaruensis</name>
    <dbReference type="NCBI Taxonomy" id="1727163"/>
    <lineage>
        <taxon>Bacteria</taxon>
        <taxon>Pseudomonadati</taxon>
        <taxon>Bacteroidota</taxon>
        <taxon>Cytophagia</taxon>
        <taxon>Cytophagales</taxon>
        <taxon>Cyclobacteriaceae</taxon>
        <taxon>Algoriphagus</taxon>
    </lineage>
</organism>
<feature type="transmembrane region" description="Helical" evidence="6">
    <location>
        <begin position="175"/>
        <end position="192"/>
    </location>
</feature>
<dbReference type="InterPro" id="IPR023408">
    <property type="entry name" value="MscS_beta-dom_sf"/>
</dbReference>
<dbReference type="InterPro" id="IPR010920">
    <property type="entry name" value="LSM_dom_sf"/>
</dbReference>
<dbReference type="RefSeq" id="WP_202814230.1">
    <property type="nucleotide sequence ID" value="NZ_CP012836.1"/>
</dbReference>
<feature type="domain" description="Mechanosensitive ion channel MscS C-terminal" evidence="8">
    <location>
        <begin position="345"/>
        <end position="396"/>
    </location>
</feature>
<sequence length="436" mass="50243">MQSLMDQLELWIEEILVKSGIPEPSVIYFRLGILLFATILVSLLIFWITKKIIQNYIYRLVKKSPITWDDFLAEHQVLNNVSHLIPALFFKQVVSEIFQDFESLIPMVIKLTDSYLILVGLSIVKSFLKVGEFALSKQDTFKDKPLSSYFQLIRIILYITAAILILSLLMGKSPIYFLSAFGAMTAVLLLVFKDTILGLVASVQMSSNDMVRVGDWVEMPKFNADGNVIAINLHTVKIQNFDRTITTIPTYYFITDSFKNWRGMVESGGRRIKRAIYVNAHSVKFIDQNQREHLQGIQLISNYLTKRQKEIEAYNQSHQIDTSILINGRRMTNLGVFRKYIESYLHHHPRIRKNMTILVRQLTIEDRGIPIELYCFTNTTEWLEYEEIQADIFDHLLAAATFFELDLFQQPSGKDISQAIHQASGIIQSSAPKQMN</sequence>
<comment type="similarity">
    <text evidence="2">Belongs to the MscS (TC 1.A.23) family.</text>
</comment>
<keyword evidence="3 6" id="KW-0812">Transmembrane</keyword>
<feature type="transmembrane region" description="Helical" evidence="6">
    <location>
        <begin position="152"/>
        <end position="169"/>
    </location>
</feature>
<evidence type="ECO:0000256" key="4">
    <source>
        <dbReference type="ARBA" id="ARBA00022989"/>
    </source>
</evidence>
<dbReference type="InterPro" id="IPR049278">
    <property type="entry name" value="MS_channel_C"/>
</dbReference>
<evidence type="ECO:0000256" key="2">
    <source>
        <dbReference type="ARBA" id="ARBA00008017"/>
    </source>
</evidence>
<reference evidence="10" key="1">
    <citation type="submission" date="2015-09" db="EMBL/GenBank/DDBJ databases">
        <title>Complete sequence of Algoriphagus sp. M8-2.</title>
        <authorList>
            <person name="Shintani M."/>
        </authorList>
    </citation>
    <scope>NUCLEOTIDE SEQUENCE [LARGE SCALE GENOMIC DNA]</scope>
    <source>
        <strain evidence="10">M8-2</strain>
    </source>
</reference>
<name>A0A142EPK2_9BACT</name>
<keyword evidence="5 6" id="KW-0472">Membrane</keyword>
<dbReference type="InterPro" id="IPR030192">
    <property type="entry name" value="YbdG"/>
</dbReference>
<evidence type="ECO:0000256" key="3">
    <source>
        <dbReference type="ARBA" id="ARBA00022692"/>
    </source>
</evidence>
<dbReference type="GO" id="GO:0012505">
    <property type="term" value="C:endomembrane system"/>
    <property type="evidence" value="ECO:0007669"/>
    <property type="project" value="UniProtKB-SubCell"/>
</dbReference>
<dbReference type="GO" id="GO:0005886">
    <property type="term" value="C:plasma membrane"/>
    <property type="evidence" value="ECO:0007669"/>
    <property type="project" value="TreeGrafter"/>
</dbReference>
<accession>A0A142EPK2</accession>
<dbReference type="Gene3D" id="2.30.30.60">
    <property type="match status" value="1"/>
</dbReference>
<keyword evidence="4 6" id="KW-1133">Transmembrane helix</keyword>
<dbReference type="GO" id="GO:0071470">
    <property type="term" value="P:cellular response to osmotic stress"/>
    <property type="evidence" value="ECO:0007669"/>
    <property type="project" value="InterPro"/>
</dbReference>
<feature type="domain" description="Mechanosensitive ion channel MscS" evidence="7">
    <location>
        <begin position="194"/>
        <end position="262"/>
    </location>
</feature>
<evidence type="ECO:0000259" key="8">
    <source>
        <dbReference type="Pfam" id="PF21082"/>
    </source>
</evidence>
<proteinExistence type="inferred from homology"/>